<evidence type="ECO:0000313" key="7">
    <source>
        <dbReference type="EMBL" id="RKR02417.1"/>
    </source>
</evidence>
<evidence type="ECO:0000256" key="2">
    <source>
        <dbReference type="ARBA" id="ARBA00022475"/>
    </source>
</evidence>
<evidence type="ECO:0000256" key="1">
    <source>
        <dbReference type="ARBA" id="ARBA00004651"/>
    </source>
</evidence>
<comment type="subcellular location">
    <subcellularLocation>
        <location evidence="1">Cell membrane</location>
        <topology evidence="1">Multi-pass membrane protein</topology>
    </subcellularLocation>
</comment>
<evidence type="ECO:0000256" key="4">
    <source>
        <dbReference type="ARBA" id="ARBA00022989"/>
    </source>
</evidence>
<dbReference type="AlphaFoldDB" id="A0A420WV28"/>
<dbReference type="RefSeq" id="WP_121173076.1">
    <property type="nucleotide sequence ID" value="NZ_RBIN01000006.1"/>
</dbReference>
<organism evidence="7 8">
    <name type="scientific">Kushneria sinocarnis</name>
    <dbReference type="NCBI Taxonomy" id="595502"/>
    <lineage>
        <taxon>Bacteria</taxon>
        <taxon>Pseudomonadati</taxon>
        <taxon>Pseudomonadota</taxon>
        <taxon>Gammaproteobacteria</taxon>
        <taxon>Oceanospirillales</taxon>
        <taxon>Halomonadaceae</taxon>
        <taxon>Kushneria</taxon>
    </lineage>
</organism>
<evidence type="ECO:0000313" key="8">
    <source>
        <dbReference type="Proteomes" id="UP000281975"/>
    </source>
</evidence>
<dbReference type="Pfam" id="PF03706">
    <property type="entry name" value="LPG_synthase_TM"/>
    <property type="match status" value="1"/>
</dbReference>
<gene>
    <name evidence="7" type="ORF">C7446_2131</name>
</gene>
<keyword evidence="2" id="KW-1003">Cell membrane</keyword>
<feature type="transmembrane region" description="Helical" evidence="6">
    <location>
        <begin position="142"/>
        <end position="166"/>
    </location>
</feature>
<feature type="transmembrane region" description="Helical" evidence="6">
    <location>
        <begin position="178"/>
        <end position="198"/>
    </location>
</feature>
<feature type="transmembrane region" description="Helical" evidence="6">
    <location>
        <begin position="254"/>
        <end position="279"/>
    </location>
</feature>
<evidence type="ECO:0000256" key="6">
    <source>
        <dbReference type="SAM" id="Phobius"/>
    </source>
</evidence>
<dbReference type="Proteomes" id="UP000281975">
    <property type="component" value="Unassembled WGS sequence"/>
</dbReference>
<dbReference type="EMBL" id="RBIN01000006">
    <property type="protein sequence ID" value="RKR02417.1"/>
    <property type="molecule type" value="Genomic_DNA"/>
</dbReference>
<sequence>MNRPGSFPTGLLLRWLVSVGLVLGLVLWLEPTRTLPPLNQLSAGWLIPALLLVIPQVVISAWRWRLTARYLGLSLSMPRAVSEYWLAGFLNQLLPGGVAGDAARAWRHGKRGALPAEAAHEISTQRGRALRAVIIERASGQLALLLVAVTAMALSTSLQPLLARIINGLLALDDQPLSLRLALTLVLLGLPVIAARLLRRFPPHWLRQLLCDIRSSWGAPQLWLGQLSSSLLVVATYIGVFCCTARALQLPLPLATLIPLAALVLMAMAIPLSIAGWGIREGAAALVWSLAGLPAEQGMTLSMTYGVVTLLSALPGALVLLTGFRAKAATTSPPAVSHTLARRDFHG</sequence>
<comment type="caution">
    <text evidence="7">The sequence shown here is derived from an EMBL/GenBank/DDBJ whole genome shotgun (WGS) entry which is preliminary data.</text>
</comment>
<dbReference type="GO" id="GO:0005886">
    <property type="term" value="C:plasma membrane"/>
    <property type="evidence" value="ECO:0007669"/>
    <property type="project" value="UniProtKB-SubCell"/>
</dbReference>
<dbReference type="PANTHER" id="PTHR40277">
    <property type="entry name" value="BLL5419 PROTEIN"/>
    <property type="match status" value="1"/>
</dbReference>
<keyword evidence="4 6" id="KW-1133">Transmembrane helix</keyword>
<evidence type="ECO:0000256" key="5">
    <source>
        <dbReference type="ARBA" id="ARBA00023136"/>
    </source>
</evidence>
<protein>
    <submittedName>
        <fullName evidence="7">Uncharacterized protein (TIRG00374 family)</fullName>
    </submittedName>
</protein>
<keyword evidence="3 6" id="KW-0812">Transmembrane</keyword>
<keyword evidence="5 6" id="KW-0472">Membrane</keyword>
<dbReference type="OrthoDB" id="9126302at2"/>
<name>A0A420WV28_9GAMM</name>
<dbReference type="PANTHER" id="PTHR40277:SF1">
    <property type="entry name" value="BLL5419 PROTEIN"/>
    <property type="match status" value="1"/>
</dbReference>
<feature type="transmembrane region" description="Helical" evidence="6">
    <location>
        <begin position="299"/>
        <end position="321"/>
    </location>
</feature>
<keyword evidence="8" id="KW-1185">Reference proteome</keyword>
<feature type="transmembrane region" description="Helical" evidence="6">
    <location>
        <begin position="12"/>
        <end position="29"/>
    </location>
</feature>
<reference evidence="7 8" key="1">
    <citation type="submission" date="2018-10" db="EMBL/GenBank/DDBJ databases">
        <title>Genomic Encyclopedia of Type Strains, Phase IV (KMG-IV): sequencing the most valuable type-strain genomes for metagenomic binning, comparative biology and taxonomic classification.</title>
        <authorList>
            <person name="Goeker M."/>
        </authorList>
    </citation>
    <scope>NUCLEOTIDE SEQUENCE [LARGE SCALE GENOMIC DNA]</scope>
    <source>
        <strain evidence="7 8">DSM 23229</strain>
    </source>
</reference>
<evidence type="ECO:0000256" key="3">
    <source>
        <dbReference type="ARBA" id="ARBA00022692"/>
    </source>
</evidence>
<proteinExistence type="predicted"/>
<feature type="transmembrane region" description="Helical" evidence="6">
    <location>
        <begin position="41"/>
        <end position="62"/>
    </location>
</feature>
<accession>A0A420WV28</accession>
<dbReference type="InterPro" id="IPR022791">
    <property type="entry name" value="L-PG_synthase/AglD"/>
</dbReference>